<evidence type="ECO:0000313" key="2">
    <source>
        <dbReference type="Proteomes" id="UP000198662"/>
    </source>
</evidence>
<name>A0A1G9EZY7_9ACTN</name>
<dbReference type="Proteomes" id="UP000198662">
    <property type="component" value="Unassembled WGS sequence"/>
</dbReference>
<dbReference type="InterPro" id="IPR006059">
    <property type="entry name" value="SBP"/>
</dbReference>
<dbReference type="PANTHER" id="PTHR43649">
    <property type="entry name" value="ARABINOSE-BINDING PROTEIN-RELATED"/>
    <property type="match status" value="1"/>
</dbReference>
<evidence type="ECO:0000313" key="1">
    <source>
        <dbReference type="EMBL" id="SDK81749.1"/>
    </source>
</evidence>
<dbReference type="EMBL" id="FNGF01000002">
    <property type="protein sequence ID" value="SDK81749.1"/>
    <property type="molecule type" value="Genomic_DNA"/>
</dbReference>
<accession>A0A1G9EZY7</accession>
<reference evidence="2" key="1">
    <citation type="submission" date="2016-10" db="EMBL/GenBank/DDBJ databases">
        <authorList>
            <person name="Varghese N."/>
            <person name="Submissions S."/>
        </authorList>
    </citation>
    <scope>NUCLEOTIDE SEQUENCE [LARGE SCALE GENOMIC DNA]</scope>
    <source>
        <strain evidence="2">CGMCC 4.3147</strain>
    </source>
</reference>
<gene>
    <name evidence="1" type="ORF">SAMN05216298_1495</name>
</gene>
<dbReference type="Pfam" id="PF01547">
    <property type="entry name" value="SBP_bac_1"/>
    <property type="match status" value="1"/>
</dbReference>
<keyword evidence="2" id="KW-1185">Reference proteome</keyword>
<protein>
    <submittedName>
        <fullName evidence="1">Carbohydrate ABC transporter substrate-binding protein, CUT1 family</fullName>
    </submittedName>
</protein>
<dbReference type="AlphaFoldDB" id="A0A1G9EZY7"/>
<dbReference type="InterPro" id="IPR050490">
    <property type="entry name" value="Bact_solute-bd_prot1"/>
</dbReference>
<sequence length="433" mass="45719">MERENEMRTRTSASVAAVAGLISLPLALTGCSAFGVGDDSDEGGKVTLTFQSLAYQDTTIAATQEIVDAWNADNPDVQVELVQGSWDNVHDQLVTQFQGGTAPDVIHDESADIMGFAEQGYLADLTDLLSDDTKSAVSDDIWGTVTSSDGAIVAAPTLLQSYVVFANTDAFADAGVEVPAGESLSWDDFQALAGQLGGDGGFGLGWGLQQPTAAVMNLSLGFDGTYFEGDAINVAENELAVPERIHAMAYEDGSLDPVSLTQSGSDVLPGFFDGRYPMYVAGNYIAQQITESAPEGFNWAVLPPLAGTAGAVQAANPQTMSVAAESEHVEESAAFIDFFMQAEHQAALAQGDWLIPSSDTARELVAEQTAGENGWDAILASGEGLSAAPFQSAVNYPQWKDQYATPALQQYLADEITVEQLQTQLTDGWNDLG</sequence>
<dbReference type="SUPFAM" id="SSF53850">
    <property type="entry name" value="Periplasmic binding protein-like II"/>
    <property type="match status" value="1"/>
</dbReference>
<proteinExistence type="predicted"/>
<dbReference type="Gene3D" id="3.40.190.10">
    <property type="entry name" value="Periplasmic binding protein-like II"/>
    <property type="match status" value="1"/>
</dbReference>
<dbReference type="PROSITE" id="PS51257">
    <property type="entry name" value="PROKAR_LIPOPROTEIN"/>
    <property type="match status" value="1"/>
</dbReference>
<organism evidence="1 2">
    <name type="scientific">Glycomyces sambucus</name>
    <dbReference type="NCBI Taxonomy" id="380244"/>
    <lineage>
        <taxon>Bacteria</taxon>
        <taxon>Bacillati</taxon>
        <taxon>Actinomycetota</taxon>
        <taxon>Actinomycetes</taxon>
        <taxon>Glycomycetales</taxon>
        <taxon>Glycomycetaceae</taxon>
        <taxon>Glycomyces</taxon>
    </lineage>
</organism>
<dbReference type="STRING" id="380244.SAMN05216298_1495"/>
<dbReference type="PANTHER" id="PTHR43649:SF30">
    <property type="entry name" value="ABC TRANSPORTER SUBSTRATE-BINDING PROTEIN"/>
    <property type="match status" value="1"/>
</dbReference>